<dbReference type="Proteomes" id="UP000828390">
    <property type="component" value="Unassembled WGS sequence"/>
</dbReference>
<gene>
    <name evidence="2" type="ORF">DPMN_043301</name>
</gene>
<evidence type="ECO:0000256" key="1">
    <source>
        <dbReference type="SAM" id="SignalP"/>
    </source>
</evidence>
<organism evidence="2 3">
    <name type="scientific">Dreissena polymorpha</name>
    <name type="common">Zebra mussel</name>
    <name type="synonym">Mytilus polymorpha</name>
    <dbReference type="NCBI Taxonomy" id="45954"/>
    <lineage>
        <taxon>Eukaryota</taxon>
        <taxon>Metazoa</taxon>
        <taxon>Spiralia</taxon>
        <taxon>Lophotrochozoa</taxon>
        <taxon>Mollusca</taxon>
        <taxon>Bivalvia</taxon>
        <taxon>Autobranchia</taxon>
        <taxon>Heteroconchia</taxon>
        <taxon>Euheterodonta</taxon>
        <taxon>Imparidentia</taxon>
        <taxon>Neoheterodontei</taxon>
        <taxon>Myida</taxon>
        <taxon>Dreissenoidea</taxon>
        <taxon>Dreissenidae</taxon>
        <taxon>Dreissena</taxon>
    </lineage>
</organism>
<protein>
    <submittedName>
        <fullName evidence="2">Uncharacterized protein</fullName>
    </submittedName>
</protein>
<feature type="chain" id="PRO_5039062212" evidence="1">
    <location>
        <begin position="24"/>
        <end position="181"/>
    </location>
</feature>
<proteinExistence type="predicted"/>
<keyword evidence="3" id="KW-1185">Reference proteome</keyword>
<reference evidence="2" key="2">
    <citation type="submission" date="2020-11" db="EMBL/GenBank/DDBJ databases">
        <authorList>
            <person name="McCartney M.A."/>
            <person name="Auch B."/>
            <person name="Kono T."/>
            <person name="Mallez S."/>
            <person name="Becker A."/>
            <person name="Gohl D.M."/>
            <person name="Silverstein K.A.T."/>
            <person name="Koren S."/>
            <person name="Bechman K.B."/>
            <person name="Herman A."/>
            <person name="Abrahante J.E."/>
            <person name="Garbe J."/>
        </authorList>
    </citation>
    <scope>NUCLEOTIDE SEQUENCE</scope>
    <source>
        <strain evidence="2">Duluth1</strain>
        <tissue evidence="2">Whole animal</tissue>
    </source>
</reference>
<dbReference type="AlphaFoldDB" id="A0A9D4D3N7"/>
<reference evidence="2" key="1">
    <citation type="journal article" date="2019" name="bioRxiv">
        <title>The Genome of the Zebra Mussel, Dreissena polymorpha: A Resource for Invasive Species Research.</title>
        <authorList>
            <person name="McCartney M.A."/>
            <person name="Auch B."/>
            <person name="Kono T."/>
            <person name="Mallez S."/>
            <person name="Zhang Y."/>
            <person name="Obille A."/>
            <person name="Becker A."/>
            <person name="Abrahante J.E."/>
            <person name="Garbe J."/>
            <person name="Badalamenti J.P."/>
            <person name="Herman A."/>
            <person name="Mangelson H."/>
            <person name="Liachko I."/>
            <person name="Sullivan S."/>
            <person name="Sone E.D."/>
            <person name="Koren S."/>
            <person name="Silverstein K.A.T."/>
            <person name="Beckman K.B."/>
            <person name="Gohl D.M."/>
        </authorList>
    </citation>
    <scope>NUCLEOTIDE SEQUENCE</scope>
    <source>
        <strain evidence="2">Duluth1</strain>
        <tissue evidence="2">Whole animal</tissue>
    </source>
</reference>
<comment type="caution">
    <text evidence="2">The sequence shown here is derived from an EMBL/GenBank/DDBJ whole genome shotgun (WGS) entry which is preliminary data.</text>
</comment>
<evidence type="ECO:0000313" key="3">
    <source>
        <dbReference type="Proteomes" id="UP000828390"/>
    </source>
</evidence>
<feature type="signal peptide" evidence="1">
    <location>
        <begin position="1"/>
        <end position="23"/>
    </location>
</feature>
<name>A0A9D4D3N7_DREPO</name>
<sequence length="181" mass="19791">MVSFNPVPVMCLLMASFSIHVYGQSAGISCPSCMHVSYKISNTPSMFRIIMERLRSGMTIADQACADNMVKPDVCPKPDNTCQRILINAVAKGLKNVFPNATLESTVTVRGCATVGFLNQNPGSCVDLSTLPEKDKNSLIASVQKLYAQWREVTYQGQICNGLLTNKQLGFHVNLVKSQND</sequence>
<accession>A0A9D4D3N7</accession>
<evidence type="ECO:0000313" key="2">
    <source>
        <dbReference type="EMBL" id="KAH3736728.1"/>
    </source>
</evidence>
<dbReference type="EMBL" id="JAIWYP010000011">
    <property type="protein sequence ID" value="KAH3736728.1"/>
    <property type="molecule type" value="Genomic_DNA"/>
</dbReference>
<keyword evidence="1" id="KW-0732">Signal</keyword>